<comment type="caution">
    <text evidence="2">The sequence shown here is derived from an EMBL/GenBank/DDBJ whole genome shotgun (WGS) entry which is preliminary data.</text>
</comment>
<dbReference type="EMBL" id="JARJCN010000052">
    <property type="protein sequence ID" value="KAJ7080898.1"/>
    <property type="molecule type" value="Genomic_DNA"/>
</dbReference>
<reference evidence="2" key="1">
    <citation type="submission" date="2023-03" db="EMBL/GenBank/DDBJ databases">
        <title>Massive genome expansion in bonnet fungi (Mycena s.s.) driven by repeated elements and novel gene families across ecological guilds.</title>
        <authorList>
            <consortium name="Lawrence Berkeley National Laboratory"/>
            <person name="Harder C.B."/>
            <person name="Miyauchi S."/>
            <person name="Viragh M."/>
            <person name="Kuo A."/>
            <person name="Thoen E."/>
            <person name="Andreopoulos B."/>
            <person name="Lu D."/>
            <person name="Skrede I."/>
            <person name="Drula E."/>
            <person name="Henrissat B."/>
            <person name="Morin E."/>
            <person name="Kohler A."/>
            <person name="Barry K."/>
            <person name="LaButti K."/>
            <person name="Morin E."/>
            <person name="Salamov A."/>
            <person name="Lipzen A."/>
            <person name="Mereny Z."/>
            <person name="Hegedus B."/>
            <person name="Baldrian P."/>
            <person name="Stursova M."/>
            <person name="Weitz H."/>
            <person name="Taylor A."/>
            <person name="Grigoriev I.V."/>
            <person name="Nagy L.G."/>
            <person name="Martin F."/>
            <person name="Kauserud H."/>
        </authorList>
    </citation>
    <scope>NUCLEOTIDE SEQUENCE</scope>
    <source>
        <strain evidence="2">CBHHK173m</strain>
    </source>
</reference>
<keyword evidence="3" id="KW-1185">Reference proteome</keyword>
<accession>A0AAD6XQK0</accession>
<gene>
    <name evidence="2" type="ORF">B0H15DRAFT_803825</name>
</gene>
<evidence type="ECO:0000256" key="1">
    <source>
        <dbReference type="SAM" id="MobiDB-lite"/>
    </source>
</evidence>
<dbReference type="Proteomes" id="UP001222325">
    <property type="component" value="Unassembled WGS sequence"/>
</dbReference>
<sequence length="407" mass="45469">MPAVQTNTPQAAAIIKELLQILYRLIMPLYISWFEWDMLEFVGRENNVVAFGRLEPSPTSCQANSSSAANEVDIPDIPANPSSPNLPLPDIPSLRRRPPIHPEHQKALNRTDLCQRSLAQTPKPSRSIGGQGKAHGNFKDDPIAFTLFVLLLRLAPGSDLGLFLWLRGGIYLQELNVYILFTSFKGQDIHMGSAPTFVRGIQKVRCGYVLYPSMAATARTTQLLYSPSLHFLHSPPPNIRDAARRYYSTHGDMVLGNNRAQANRLGLEGILALKNYLSQYKLNLGLDVNALLQYSITYIDDNGGTSTLEPTPLDVEDDEAYQMICLIQYPNNYFWWCAVMAEYSLGLTKPMFKAQQNTIREAEAGHRAEHQKGFTTEHCLLPKLVLVVPQLSSGPFLLISKILILCC</sequence>
<name>A0AAD6XQK0_9AGAR</name>
<protein>
    <submittedName>
        <fullName evidence="2">Uncharacterized protein</fullName>
    </submittedName>
</protein>
<organism evidence="2 3">
    <name type="scientific">Mycena belliarum</name>
    <dbReference type="NCBI Taxonomy" id="1033014"/>
    <lineage>
        <taxon>Eukaryota</taxon>
        <taxon>Fungi</taxon>
        <taxon>Dikarya</taxon>
        <taxon>Basidiomycota</taxon>
        <taxon>Agaricomycotina</taxon>
        <taxon>Agaricomycetes</taxon>
        <taxon>Agaricomycetidae</taxon>
        <taxon>Agaricales</taxon>
        <taxon>Marasmiineae</taxon>
        <taxon>Mycenaceae</taxon>
        <taxon>Mycena</taxon>
    </lineage>
</organism>
<evidence type="ECO:0000313" key="2">
    <source>
        <dbReference type="EMBL" id="KAJ7080898.1"/>
    </source>
</evidence>
<feature type="compositionally biased region" description="Polar residues" evidence="1">
    <location>
        <begin position="60"/>
        <end position="69"/>
    </location>
</feature>
<dbReference type="AlphaFoldDB" id="A0AAD6XQK0"/>
<evidence type="ECO:0000313" key="3">
    <source>
        <dbReference type="Proteomes" id="UP001222325"/>
    </source>
</evidence>
<proteinExistence type="predicted"/>
<feature type="region of interest" description="Disordered" evidence="1">
    <location>
        <begin position="60"/>
        <end position="90"/>
    </location>
</feature>